<evidence type="ECO:0000256" key="5">
    <source>
        <dbReference type="ARBA" id="ARBA00022771"/>
    </source>
</evidence>
<dbReference type="Pfam" id="PF06831">
    <property type="entry name" value="H2TH"/>
    <property type="match status" value="1"/>
</dbReference>
<dbReference type="Pfam" id="PF01149">
    <property type="entry name" value="Fapy_DNA_glyco"/>
    <property type="match status" value="1"/>
</dbReference>
<feature type="domain" description="Formamidopyrimidine-DNA glycosylase catalytic" evidence="16">
    <location>
        <begin position="2"/>
        <end position="118"/>
    </location>
</feature>
<keyword evidence="5 14" id="KW-0863">Zinc-finger</keyword>
<dbReference type="PROSITE" id="PS51068">
    <property type="entry name" value="FPG_CAT"/>
    <property type="match status" value="1"/>
</dbReference>
<dbReference type="PROSITE" id="PS01242">
    <property type="entry name" value="ZF_FPG_1"/>
    <property type="match status" value="1"/>
</dbReference>
<keyword evidence="10" id="KW-0456">Lyase</keyword>
<name>A0ABW1ACZ1_9ACTN</name>
<evidence type="ECO:0000256" key="7">
    <source>
        <dbReference type="ARBA" id="ARBA00022833"/>
    </source>
</evidence>
<proteinExistence type="inferred from homology"/>
<evidence type="ECO:0000256" key="9">
    <source>
        <dbReference type="ARBA" id="ARBA00023204"/>
    </source>
</evidence>
<evidence type="ECO:0000313" key="18">
    <source>
        <dbReference type="Proteomes" id="UP001596074"/>
    </source>
</evidence>
<dbReference type="SUPFAM" id="SSF46946">
    <property type="entry name" value="S13-like H2TH domain"/>
    <property type="match status" value="1"/>
</dbReference>
<organism evidence="17 18">
    <name type="scientific">Actinomadura rugatobispora</name>
    <dbReference type="NCBI Taxonomy" id="1994"/>
    <lineage>
        <taxon>Bacteria</taxon>
        <taxon>Bacillati</taxon>
        <taxon>Actinomycetota</taxon>
        <taxon>Actinomycetes</taxon>
        <taxon>Streptosporangiales</taxon>
        <taxon>Thermomonosporaceae</taxon>
        <taxon>Actinomadura</taxon>
    </lineage>
</organism>
<dbReference type="SMART" id="SM00898">
    <property type="entry name" value="Fapy_DNA_glyco"/>
    <property type="match status" value="1"/>
</dbReference>
<dbReference type="EC" id="4.2.99.18" evidence="2"/>
<keyword evidence="4" id="KW-0227">DNA damage</keyword>
<feature type="domain" description="FPG-type" evidence="15">
    <location>
        <begin position="240"/>
        <end position="278"/>
    </location>
</feature>
<evidence type="ECO:0000256" key="8">
    <source>
        <dbReference type="ARBA" id="ARBA00023125"/>
    </source>
</evidence>
<keyword evidence="8" id="KW-0238">DNA-binding</keyword>
<dbReference type="SUPFAM" id="SSF81624">
    <property type="entry name" value="N-terminal domain of MutM-like DNA repair proteins"/>
    <property type="match status" value="1"/>
</dbReference>
<dbReference type="InterPro" id="IPR015886">
    <property type="entry name" value="H2TH_FPG"/>
</dbReference>
<evidence type="ECO:0000313" key="17">
    <source>
        <dbReference type="EMBL" id="MFC5752499.1"/>
    </source>
</evidence>
<evidence type="ECO:0000259" key="15">
    <source>
        <dbReference type="PROSITE" id="PS51066"/>
    </source>
</evidence>
<dbReference type="InterPro" id="IPR000214">
    <property type="entry name" value="Znf_DNA_glyclase/AP_lyase"/>
</dbReference>
<keyword evidence="3" id="KW-0479">Metal-binding</keyword>
<evidence type="ECO:0000256" key="10">
    <source>
        <dbReference type="ARBA" id="ARBA00023239"/>
    </source>
</evidence>
<comment type="caution">
    <text evidence="17">The sequence shown here is derived from an EMBL/GenBank/DDBJ whole genome shotgun (WGS) entry which is preliminary data.</text>
</comment>
<keyword evidence="7" id="KW-0862">Zinc</keyword>
<evidence type="ECO:0000256" key="12">
    <source>
        <dbReference type="ARBA" id="ARBA00023295"/>
    </source>
</evidence>
<sequence>MPEGDAVWLTARRLREALAGRVLTRSDFRVPRLATADLRGRTVEEVVSRGKHLLIRVGPPPGAGAQAAAASSGTGGGLTVHTHLLMDGRWRIREAGPPPPRDHRLRAVLANAEWQALGYSLGILEIFPTGQESRVVDRLGPDLLDPGWSPALAAEAVRRLSERPERPIGEALLDQSLLAGIGNVYKAEILFLRGVDPWTPVRDVPDLPAVVDLSRRLLNANKERHGHITTGDRRPGREHWVYGRAGRPCRRCGARVRRADQDSDAGERVTFWCPRCQPPTA</sequence>
<dbReference type="InterPro" id="IPR015887">
    <property type="entry name" value="DNA_glyclase_Znf_dom_DNA_BS"/>
</dbReference>
<evidence type="ECO:0000256" key="4">
    <source>
        <dbReference type="ARBA" id="ARBA00022763"/>
    </source>
</evidence>
<dbReference type="RefSeq" id="WP_378288545.1">
    <property type="nucleotide sequence ID" value="NZ_JBHSON010000089.1"/>
</dbReference>
<evidence type="ECO:0000256" key="1">
    <source>
        <dbReference type="ARBA" id="ARBA00009409"/>
    </source>
</evidence>
<dbReference type="SMART" id="SM01232">
    <property type="entry name" value="H2TH"/>
    <property type="match status" value="1"/>
</dbReference>
<dbReference type="SUPFAM" id="SSF57716">
    <property type="entry name" value="Glucocorticoid receptor-like (DNA-binding domain)"/>
    <property type="match status" value="1"/>
</dbReference>
<evidence type="ECO:0000259" key="16">
    <source>
        <dbReference type="PROSITE" id="PS51068"/>
    </source>
</evidence>
<dbReference type="PANTHER" id="PTHR42697:SF1">
    <property type="entry name" value="ENDONUCLEASE 8"/>
    <property type="match status" value="1"/>
</dbReference>
<keyword evidence="12" id="KW-0326">Glycosidase</keyword>
<accession>A0ABW1ACZ1</accession>
<keyword evidence="11" id="KW-0511">Multifunctional enzyme</keyword>
<evidence type="ECO:0000256" key="11">
    <source>
        <dbReference type="ARBA" id="ARBA00023268"/>
    </source>
</evidence>
<evidence type="ECO:0000256" key="14">
    <source>
        <dbReference type="PROSITE-ProRule" id="PRU00391"/>
    </source>
</evidence>
<protein>
    <recommendedName>
        <fullName evidence="2">DNA-(apurinic or apyrimidinic site) lyase</fullName>
        <ecNumber evidence="2">4.2.99.18</ecNumber>
    </recommendedName>
</protein>
<evidence type="ECO:0000256" key="13">
    <source>
        <dbReference type="ARBA" id="ARBA00044632"/>
    </source>
</evidence>
<gene>
    <name evidence="17" type="ORF">ACFPZN_43380</name>
</gene>
<comment type="catalytic activity">
    <reaction evidence="13">
        <text>2'-deoxyribonucleotide-(2'-deoxyribose 5'-phosphate)-2'-deoxyribonucleotide-DNA = a 3'-end 2'-deoxyribonucleotide-(2,3-dehydro-2,3-deoxyribose 5'-phosphate)-DNA + a 5'-end 5'-phospho-2'-deoxyribonucleoside-DNA + H(+)</text>
        <dbReference type="Rhea" id="RHEA:66592"/>
        <dbReference type="Rhea" id="RHEA-COMP:13180"/>
        <dbReference type="Rhea" id="RHEA-COMP:16897"/>
        <dbReference type="Rhea" id="RHEA-COMP:17067"/>
        <dbReference type="ChEBI" id="CHEBI:15378"/>
        <dbReference type="ChEBI" id="CHEBI:136412"/>
        <dbReference type="ChEBI" id="CHEBI:157695"/>
        <dbReference type="ChEBI" id="CHEBI:167181"/>
        <dbReference type="EC" id="4.2.99.18"/>
    </reaction>
</comment>
<evidence type="ECO:0000256" key="3">
    <source>
        <dbReference type="ARBA" id="ARBA00022723"/>
    </source>
</evidence>
<dbReference type="Gene3D" id="1.10.8.50">
    <property type="match status" value="1"/>
</dbReference>
<dbReference type="PROSITE" id="PS51066">
    <property type="entry name" value="ZF_FPG_2"/>
    <property type="match status" value="1"/>
</dbReference>
<dbReference type="Gene3D" id="3.20.190.10">
    <property type="entry name" value="MutM-like, N-terminal"/>
    <property type="match status" value="1"/>
</dbReference>
<keyword evidence="6" id="KW-0378">Hydrolase</keyword>
<evidence type="ECO:0000256" key="6">
    <source>
        <dbReference type="ARBA" id="ARBA00022801"/>
    </source>
</evidence>
<dbReference type="Proteomes" id="UP001596074">
    <property type="component" value="Unassembled WGS sequence"/>
</dbReference>
<reference evidence="18" key="1">
    <citation type="journal article" date="2019" name="Int. J. Syst. Evol. Microbiol.">
        <title>The Global Catalogue of Microorganisms (GCM) 10K type strain sequencing project: providing services to taxonomists for standard genome sequencing and annotation.</title>
        <authorList>
            <consortium name="The Broad Institute Genomics Platform"/>
            <consortium name="The Broad Institute Genome Sequencing Center for Infectious Disease"/>
            <person name="Wu L."/>
            <person name="Ma J."/>
        </authorList>
    </citation>
    <scope>NUCLEOTIDE SEQUENCE [LARGE SCALE GENOMIC DNA]</scope>
    <source>
        <strain evidence="18">KCTC 42087</strain>
    </source>
</reference>
<evidence type="ECO:0000256" key="2">
    <source>
        <dbReference type="ARBA" id="ARBA00012720"/>
    </source>
</evidence>
<dbReference type="InterPro" id="IPR044090">
    <property type="entry name" value="Nei2_N"/>
</dbReference>
<dbReference type="InterPro" id="IPR035937">
    <property type="entry name" value="FPG_N"/>
</dbReference>
<dbReference type="InterPro" id="IPR010979">
    <property type="entry name" value="Ribosomal_uS13-like_H2TH"/>
</dbReference>
<dbReference type="CDD" id="cd08971">
    <property type="entry name" value="AcNei2_N"/>
    <property type="match status" value="1"/>
</dbReference>
<dbReference type="InterPro" id="IPR012319">
    <property type="entry name" value="FPG_cat"/>
</dbReference>
<comment type="similarity">
    <text evidence="1">Belongs to the FPG family.</text>
</comment>
<dbReference type="PANTHER" id="PTHR42697">
    <property type="entry name" value="ENDONUCLEASE 8"/>
    <property type="match status" value="1"/>
</dbReference>
<keyword evidence="18" id="KW-1185">Reference proteome</keyword>
<dbReference type="EMBL" id="JBHSON010000089">
    <property type="protein sequence ID" value="MFC5752499.1"/>
    <property type="molecule type" value="Genomic_DNA"/>
</dbReference>
<keyword evidence="9" id="KW-0234">DNA repair</keyword>